<feature type="non-terminal residue" evidence="2">
    <location>
        <position position="131"/>
    </location>
</feature>
<proteinExistence type="predicted"/>
<feature type="region of interest" description="Disordered" evidence="1">
    <location>
        <begin position="111"/>
        <end position="131"/>
    </location>
</feature>
<organism evidence="2 3">
    <name type="scientific">Staphylococcus aureus</name>
    <dbReference type="NCBI Taxonomy" id="1280"/>
    <lineage>
        <taxon>Bacteria</taxon>
        <taxon>Bacillati</taxon>
        <taxon>Bacillota</taxon>
        <taxon>Bacilli</taxon>
        <taxon>Bacillales</taxon>
        <taxon>Staphylococcaceae</taxon>
        <taxon>Staphylococcus</taxon>
    </lineage>
</organism>
<feature type="compositionally biased region" description="Basic and acidic residues" evidence="1">
    <location>
        <begin position="11"/>
        <end position="31"/>
    </location>
</feature>
<feature type="non-terminal residue" evidence="2">
    <location>
        <position position="1"/>
    </location>
</feature>
<dbReference type="Proteomes" id="UP000032274">
    <property type="component" value="Unassembled WGS sequence"/>
</dbReference>
<reference evidence="2 3" key="1">
    <citation type="submission" date="2015-01" db="EMBL/GenBank/DDBJ databases">
        <title>Characterization of Swiss Staphylococcus aureus strains involved in food poisoning.</title>
        <authorList>
            <person name="Crovadore J."/>
            <person name="Chablais R."/>
            <person name="Tonacini J."/>
            <person name="Schnyder B."/>
            <person name="Lefort F."/>
        </authorList>
    </citation>
    <scope>NUCLEOTIDE SEQUENCE [LARGE SCALE GENOMIC DNA]</scope>
    <source>
        <strain evidence="2 3">SA-120</strain>
    </source>
</reference>
<comment type="caution">
    <text evidence="2">The sequence shown here is derived from an EMBL/GenBank/DDBJ whole genome shotgun (WGS) entry which is preliminary data.</text>
</comment>
<protein>
    <submittedName>
        <fullName evidence="2">Uncharacterized protein</fullName>
    </submittedName>
</protein>
<dbReference type="AntiFam" id="ANF00110">
    <property type="entry name" value="Shadow ORF (opposite hemE)"/>
</dbReference>
<evidence type="ECO:0000313" key="2">
    <source>
        <dbReference type="EMBL" id="KIU01682.1"/>
    </source>
</evidence>
<feature type="region of interest" description="Disordered" evidence="1">
    <location>
        <begin position="1"/>
        <end position="31"/>
    </location>
</feature>
<dbReference type="EMBL" id="JXIG01000086">
    <property type="protein sequence ID" value="KIU01682.1"/>
    <property type="molecule type" value="Genomic_DNA"/>
</dbReference>
<accession>A0AA40MJR6</accession>
<feature type="compositionally biased region" description="Low complexity" evidence="1">
    <location>
        <begin position="1"/>
        <end position="10"/>
    </location>
</feature>
<evidence type="ECO:0000313" key="3">
    <source>
        <dbReference type="Proteomes" id="UP000032274"/>
    </source>
</evidence>
<evidence type="ECO:0000256" key="1">
    <source>
        <dbReference type="SAM" id="MobiDB-lite"/>
    </source>
</evidence>
<gene>
    <name evidence="2" type="ORF">QU38_00375</name>
</gene>
<sequence>GGKLAAGALGEADHRRPALHRGRDPGSRRDHPALELFGREAARPAVEQLHGLDAGIDLRLQIVDRAIDDAIDQRLHESGIRMGEPARLRLLAAPLSGDHIGGDGPGTACEAQEGHSGIEGGPYLPDGLIYG</sequence>
<dbReference type="AlphaFoldDB" id="A0AA40MJR6"/>
<name>A0AA40MJR6_STAAU</name>